<evidence type="ECO:0000313" key="3">
    <source>
        <dbReference type="Proteomes" id="UP001642464"/>
    </source>
</evidence>
<keyword evidence="3" id="KW-1185">Reference proteome</keyword>
<dbReference type="SUPFAM" id="SSF51316">
    <property type="entry name" value="Mss4-like"/>
    <property type="match status" value="1"/>
</dbReference>
<dbReference type="InterPro" id="IPR011057">
    <property type="entry name" value="Mss4-like_sf"/>
</dbReference>
<organism evidence="2 3">
    <name type="scientific">Durusdinium trenchii</name>
    <dbReference type="NCBI Taxonomy" id="1381693"/>
    <lineage>
        <taxon>Eukaryota</taxon>
        <taxon>Sar</taxon>
        <taxon>Alveolata</taxon>
        <taxon>Dinophyceae</taxon>
        <taxon>Suessiales</taxon>
        <taxon>Symbiodiniaceae</taxon>
        <taxon>Durusdinium</taxon>
    </lineage>
</organism>
<evidence type="ECO:0000313" key="2">
    <source>
        <dbReference type="EMBL" id="CAK8998701.1"/>
    </source>
</evidence>
<dbReference type="Proteomes" id="UP001642464">
    <property type="component" value="Unassembled WGS sequence"/>
</dbReference>
<evidence type="ECO:0000256" key="1">
    <source>
        <dbReference type="SAM" id="MobiDB-lite"/>
    </source>
</evidence>
<proteinExistence type="predicted"/>
<feature type="region of interest" description="Disordered" evidence="1">
    <location>
        <begin position="439"/>
        <end position="469"/>
    </location>
</feature>
<protein>
    <submittedName>
        <fullName evidence="2">Uncharacterized protein</fullName>
    </submittedName>
</protein>
<reference evidence="2 3" key="1">
    <citation type="submission" date="2024-02" db="EMBL/GenBank/DDBJ databases">
        <authorList>
            <person name="Chen Y."/>
            <person name="Shah S."/>
            <person name="Dougan E. K."/>
            <person name="Thang M."/>
            <person name="Chan C."/>
        </authorList>
    </citation>
    <scope>NUCLEOTIDE SEQUENCE [LARGE SCALE GENOMIC DNA]</scope>
</reference>
<comment type="caution">
    <text evidence="2">The sequence shown here is derived from an EMBL/GenBank/DDBJ whole genome shotgun (WGS) entry which is preliminary data.</text>
</comment>
<sequence>MGFKKGRATREKEKDKGNAKIVVRHEGNSVIYEALNGGNYKIDVLEMVQVNISKGTRRNIHRHQGHGKNWSMWQYEAERAEGRNYTHSKTTLVQYPKEVCIALEDCWRHARAEASRLELEGAWAVDRQRAESAWRWKLQRVTGPTLRRVFEGDADGELLPMEGEPVQPSSLAAEARLDGALREVLLEAALRQHAWPVNQVVEALYWLQDRGLELSASHVRKAALLHGGLTPLKVFLEAQVDVRGLELLVDHRAAANLSSGNTSGGGWVQRCKPALKALLARGAVLGSHSLQSRLLKRLEEDGMALWVQRVLEALRRQRPELPEAVLQKIREFTFEADQRSSNQDTLEREMKMDLRYLREFSSFREANLSFASLISTEKDRWCSEVPGVASSGVADGVGYGYGWGRESKSYKKFSTHLPEEALPAPLMAVEMSERCSFPGAPLATNGARPPVSRPPPAQRKHEPVSARGPLAAEDPSVCVSASTLSKIRRVELWAEGALGKVHLEVKSIVARPDQLALGGVPSQYDGCGKPVQRKLRYNVSSRKERTWKNWEDGCDENWEPTVPVPVDPSESLAEAVCCDTRTKVYAEPQFLYQAPDIALFKSLEGVTTFYDSVCGLPLFKAPVNRSMADFKADTDEHGWPSFRKEEVFSEHVKVDKDGFVYSSCGTHLGSYLPDAAGPRYCMDLSCIAGNPVDFVV</sequence>
<dbReference type="EMBL" id="CAXAMM010003125">
    <property type="protein sequence ID" value="CAK8998701.1"/>
    <property type="molecule type" value="Genomic_DNA"/>
</dbReference>
<accession>A0ABP0I812</accession>
<dbReference type="Gene3D" id="2.170.150.20">
    <property type="entry name" value="Peptide methionine sulfoxide reductase"/>
    <property type="match status" value="1"/>
</dbReference>
<name>A0ABP0I812_9DINO</name>
<gene>
    <name evidence="2" type="ORF">SCF082_LOCUS5742</name>
</gene>